<dbReference type="EMBL" id="CM056810">
    <property type="protein sequence ID" value="KAJ8646316.1"/>
    <property type="molecule type" value="Genomic_DNA"/>
</dbReference>
<proteinExistence type="predicted"/>
<reference evidence="1 2" key="1">
    <citation type="journal article" date="2022" name="Hortic Res">
        <title>A haplotype resolved chromosomal level avocado genome allows analysis of novel avocado genes.</title>
        <authorList>
            <person name="Nath O."/>
            <person name="Fletcher S.J."/>
            <person name="Hayward A."/>
            <person name="Shaw L.M."/>
            <person name="Masouleh A.K."/>
            <person name="Furtado A."/>
            <person name="Henry R.J."/>
            <person name="Mitter N."/>
        </authorList>
    </citation>
    <scope>NUCLEOTIDE SEQUENCE [LARGE SCALE GENOMIC DNA]</scope>
    <source>
        <strain evidence="2">cv. Hass</strain>
    </source>
</reference>
<name>A0ACC2MKQ6_PERAE</name>
<gene>
    <name evidence="1" type="ORF">MRB53_008064</name>
</gene>
<organism evidence="1 2">
    <name type="scientific">Persea americana</name>
    <name type="common">Avocado</name>
    <dbReference type="NCBI Taxonomy" id="3435"/>
    <lineage>
        <taxon>Eukaryota</taxon>
        <taxon>Viridiplantae</taxon>
        <taxon>Streptophyta</taxon>
        <taxon>Embryophyta</taxon>
        <taxon>Tracheophyta</taxon>
        <taxon>Spermatophyta</taxon>
        <taxon>Magnoliopsida</taxon>
        <taxon>Magnoliidae</taxon>
        <taxon>Laurales</taxon>
        <taxon>Lauraceae</taxon>
        <taxon>Persea</taxon>
    </lineage>
</organism>
<protein>
    <submittedName>
        <fullName evidence="1">Uncharacterized protein</fullName>
    </submittedName>
</protein>
<sequence>MLRKPLPQAQKRNEFFNSSRRKSVVNHSIATPDSSSSEPSVLEKSDEQSLAISASISTGDDSYASKPGLE</sequence>
<keyword evidence="2" id="KW-1185">Reference proteome</keyword>
<accession>A0ACC2MKQ6</accession>
<evidence type="ECO:0000313" key="2">
    <source>
        <dbReference type="Proteomes" id="UP001234297"/>
    </source>
</evidence>
<dbReference type="Proteomes" id="UP001234297">
    <property type="component" value="Chromosome 2"/>
</dbReference>
<evidence type="ECO:0000313" key="1">
    <source>
        <dbReference type="EMBL" id="KAJ8646316.1"/>
    </source>
</evidence>
<comment type="caution">
    <text evidence="1">The sequence shown here is derived from an EMBL/GenBank/DDBJ whole genome shotgun (WGS) entry which is preliminary data.</text>
</comment>